<name>A0A2N9GAU3_FAGSY</name>
<feature type="compositionally biased region" description="Polar residues" evidence="1">
    <location>
        <begin position="12"/>
        <end position="23"/>
    </location>
</feature>
<evidence type="ECO:0000259" key="2">
    <source>
        <dbReference type="Pfam" id="PF13966"/>
    </source>
</evidence>
<gene>
    <name evidence="3" type="ORF">FSB_LOCUS27629</name>
</gene>
<proteinExistence type="predicted"/>
<reference evidence="3" key="1">
    <citation type="submission" date="2018-02" db="EMBL/GenBank/DDBJ databases">
        <authorList>
            <person name="Cohen D.B."/>
            <person name="Kent A.D."/>
        </authorList>
    </citation>
    <scope>NUCLEOTIDE SEQUENCE</scope>
</reference>
<evidence type="ECO:0000256" key="1">
    <source>
        <dbReference type="SAM" id="MobiDB-lite"/>
    </source>
</evidence>
<accession>A0A2N9GAU3</accession>
<dbReference type="PANTHER" id="PTHR33116">
    <property type="entry name" value="REVERSE TRANSCRIPTASE ZINC-BINDING DOMAIN-CONTAINING PROTEIN-RELATED-RELATED"/>
    <property type="match status" value="1"/>
</dbReference>
<feature type="region of interest" description="Disordered" evidence="1">
    <location>
        <begin position="150"/>
        <end position="190"/>
    </location>
</feature>
<sequence>MPYSQILQQTPFAFNPNHPVQSGPTTTNLPTQHTHTRCSVQKSENRGRAEKDGITFSIDSKVIRLAFDGGRVDPYNITEHRGRFKGSLWLSIGGLRWMGGRFVKVTEYHSGSHRGCIRVPKGRKGAGWSVFEFQAHKYFLGEVLRSSAAQENSRRVSDEGAAVERPQDSRNGGLHRFRKSRESRSIKPAPDTIPSVTLLKFRGRNSNTRVELAPNEPRPTRSFYFEWNPKSHTIQVSLDAGSRRWAKWVGLKTKDVIKAQQAFSGSTINGPNNTLVGNFGSEDEEGPNDLGIKNKGVGLSVDKSISPNLLESAGVDLMSNKEGSEPDMACDPIRTTPTAVKTQLHEASSPLSLPVKSQPMEIVPFVRSEQFEMPNQLTPLARAGLTSKDPPSPMNCTPICMVGPPLSPRGLGLIGEGIDALSQPSKWVAHQMNLFHKQVGVSIKGHEAECLALLRKIEKDRKPKMTNASVRKTVKKRNRELKNLASSVNYNVSCYWHDLVDDFNWVCSGVYGPHSEESHQQRWEELSSISPGMHSFSDWIDSHNLVDLPLVGGCYTWSSGTIPPSMSRIDRALVSLDWEAHYADVILKLLPRPISDHHPLLVVAGEMAGGKSSFKFENIWLKEEGFANKVHNWWSGYGFTGTLSYVLACKLKALKEDLKKWNKETFGDVHYKKHCKMRDILDLDVKEGREGLSEVEQKLREDLKAKVIQLAHMAETSWRQKSRALWLKEGDNNTNFFHHLANSNRRRNYLGSLEVDGSFFEDKENIKTQVVQFYHSLYQESEPWRPEADGIAFDSIDPSDREMLERPFERKEVVQVLHDFQGDKAPGPDGFTMAFLQKCRRTVEADVMAFFREVHEHGKFERSLNATFISLIPKNPNAVNIRDFRPISLIRCIYKLLAKVLANRLALVLDGVISESQNSFVGGRKILDSVLVTNEHLDSRLKSQSPGLICKLDIKKVLSCMLRNAVERGFIKGFQVGRDGLPSVCVSHLLYADDTILFCDAHPEQLLYVRMVLTCFEAVTSLKVNMTKSEMVPIGEVHGLSALADLLYCHVGSLPLHYLGMPLGPSYKAVEIWNPIIEKIERHLAGWQKMYLSKGAKRIECIQRNFLWGGMGEDPKLHLVAWDRVCSPIQQGGLGVRHLIPFNRALLGKWLWRFGLEESHLWRQVVAAKYGVGRGSWTSNTPRGSYGCGLWKHIRRGWEDFSKHIHLEVGSGSRVSLWHDKWCSDRPLKKIFPRLYDWSLNQEDSIASVLSSQGMGHDRVWNVTFGRDCNDWELYQMVTFLSLLHSHTPRGDVGDKLVWGPNRKGVKSPPRVAFFIWTVAWGRILTRDNLKKKGFMLAGWCCMCKIVDETMDHLLLHYRFARHLWEFVFQFVGIDWVRPHSIPNLLFGWWNWFGKRSSAVWNLIPSCLMWII</sequence>
<feature type="compositionally biased region" description="Low complexity" evidence="1">
    <location>
        <begin position="24"/>
        <end position="33"/>
    </location>
</feature>
<dbReference type="SUPFAM" id="SSF56219">
    <property type="entry name" value="DNase I-like"/>
    <property type="match status" value="1"/>
</dbReference>
<feature type="domain" description="Reverse transcriptase zinc-binding" evidence="2">
    <location>
        <begin position="1296"/>
        <end position="1365"/>
    </location>
</feature>
<dbReference type="PANTHER" id="PTHR33116:SF78">
    <property type="entry name" value="OS12G0587133 PROTEIN"/>
    <property type="match status" value="1"/>
</dbReference>
<dbReference type="InterPro" id="IPR036691">
    <property type="entry name" value="Endo/exonu/phosph_ase_sf"/>
</dbReference>
<dbReference type="CDD" id="cd01650">
    <property type="entry name" value="RT_nLTR_like"/>
    <property type="match status" value="1"/>
</dbReference>
<dbReference type="Gene3D" id="3.60.10.10">
    <property type="entry name" value="Endonuclease/exonuclease/phosphatase"/>
    <property type="match status" value="1"/>
</dbReference>
<feature type="region of interest" description="Disordered" evidence="1">
    <location>
        <begin position="12"/>
        <end position="51"/>
    </location>
</feature>
<evidence type="ECO:0000313" key="3">
    <source>
        <dbReference type="EMBL" id="SPC99747.1"/>
    </source>
</evidence>
<dbReference type="InterPro" id="IPR026960">
    <property type="entry name" value="RVT-Znf"/>
</dbReference>
<protein>
    <recommendedName>
        <fullName evidence="2">Reverse transcriptase zinc-binding domain-containing protein</fullName>
    </recommendedName>
</protein>
<dbReference type="EMBL" id="OIVN01002002">
    <property type="protein sequence ID" value="SPC99747.1"/>
    <property type="molecule type" value="Genomic_DNA"/>
</dbReference>
<dbReference type="Pfam" id="PF13966">
    <property type="entry name" value="zf-RVT"/>
    <property type="match status" value="1"/>
</dbReference>
<organism evidence="3">
    <name type="scientific">Fagus sylvatica</name>
    <name type="common">Beechnut</name>
    <dbReference type="NCBI Taxonomy" id="28930"/>
    <lineage>
        <taxon>Eukaryota</taxon>
        <taxon>Viridiplantae</taxon>
        <taxon>Streptophyta</taxon>
        <taxon>Embryophyta</taxon>
        <taxon>Tracheophyta</taxon>
        <taxon>Spermatophyta</taxon>
        <taxon>Magnoliopsida</taxon>
        <taxon>eudicotyledons</taxon>
        <taxon>Gunneridae</taxon>
        <taxon>Pentapetalae</taxon>
        <taxon>rosids</taxon>
        <taxon>fabids</taxon>
        <taxon>Fagales</taxon>
        <taxon>Fagaceae</taxon>
        <taxon>Fagus</taxon>
    </lineage>
</organism>